<protein>
    <recommendedName>
        <fullName evidence="4">non-specific protein-tyrosine kinase</fullName>
        <ecNumber evidence="4">2.7.10.2</ecNumber>
    </recommendedName>
</protein>
<keyword evidence="10" id="KW-0418">Kinase</keyword>
<evidence type="ECO:0000256" key="3">
    <source>
        <dbReference type="ARBA" id="ARBA00008883"/>
    </source>
</evidence>
<name>A0A1I2RY41_9HYPH</name>
<dbReference type="Pfam" id="PF13614">
    <property type="entry name" value="AAA_31"/>
    <property type="match status" value="1"/>
</dbReference>
<evidence type="ECO:0000259" key="18">
    <source>
        <dbReference type="Pfam" id="PF13614"/>
    </source>
</evidence>
<gene>
    <name evidence="20" type="ORF">SAMN05192565_103241</name>
</gene>
<dbReference type="InterPro" id="IPR027417">
    <property type="entry name" value="P-loop_NTPase"/>
</dbReference>
<comment type="subcellular location">
    <subcellularLocation>
        <location evidence="1">Cell inner membrane</location>
        <topology evidence="1">Multi-pass membrane protein</topology>
    </subcellularLocation>
</comment>
<keyword evidence="14" id="KW-0829">Tyrosine-protein kinase</keyword>
<dbReference type="STRING" id="582675.SAMN05192565_103241"/>
<comment type="catalytic activity">
    <reaction evidence="15">
        <text>L-tyrosyl-[protein] + ATP = O-phospho-L-tyrosyl-[protein] + ADP + H(+)</text>
        <dbReference type="Rhea" id="RHEA:10596"/>
        <dbReference type="Rhea" id="RHEA-COMP:10136"/>
        <dbReference type="Rhea" id="RHEA-COMP:20101"/>
        <dbReference type="ChEBI" id="CHEBI:15378"/>
        <dbReference type="ChEBI" id="CHEBI:30616"/>
        <dbReference type="ChEBI" id="CHEBI:46858"/>
        <dbReference type="ChEBI" id="CHEBI:61978"/>
        <dbReference type="ChEBI" id="CHEBI:456216"/>
        <dbReference type="EC" id="2.7.10.2"/>
    </reaction>
</comment>
<comment type="similarity">
    <text evidence="2">Belongs to the CpsD/CapB family.</text>
</comment>
<dbReference type="InterPro" id="IPR032807">
    <property type="entry name" value="GNVR"/>
</dbReference>
<dbReference type="InterPro" id="IPR050445">
    <property type="entry name" value="Bact_polysacc_biosynth/exp"/>
</dbReference>
<dbReference type="InterPro" id="IPR025669">
    <property type="entry name" value="AAA_dom"/>
</dbReference>
<dbReference type="Pfam" id="PF13807">
    <property type="entry name" value="GNVR"/>
    <property type="match status" value="1"/>
</dbReference>
<comment type="similarity">
    <text evidence="3">Belongs to the etk/wzc family.</text>
</comment>
<evidence type="ECO:0000313" key="20">
    <source>
        <dbReference type="EMBL" id="SFG45410.1"/>
    </source>
</evidence>
<dbReference type="GO" id="GO:0005886">
    <property type="term" value="C:plasma membrane"/>
    <property type="evidence" value="ECO:0007669"/>
    <property type="project" value="UniProtKB-SubCell"/>
</dbReference>
<organism evidence="20 21">
    <name type="scientific">Methylobacterium gossipiicola</name>
    <dbReference type="NCBI Taxonomy" id="582675"/>
    <lineage>
        <taxon>Bacteria</taxon>
        <taxon>Pseudomonadati</taxon>
        <taxon>Pseudomonadota</taxon>
        <taxon>Alphaproteobacteria</taxon>
        <taxon>Hyphomicrobiales</taxon>
        <taxon>Methylobacteriaceae</taxon>
        <taxon>Methylobacterium</taxon>
    </lineage>
</organism>
<keyword evidence="8 16" id="KW-0812">Transmembrane</keyword>
<evidence type="ECO:0000256" key="11">
    <source>
        <dbReference type="ARBA" id="ARBA00022840"/>
    </source>
</evidence>
<keyword evidence="11" id="KW-0067">ATP-binding</keyword>
<dbReference type="AlphaFoldDB" id="A0A1I2RY41"/>
<evidence type="ECO:0000313" key="21">
    <source>
        <dbReference type="Proteomes" id="UP000199229"/>
    </source>
</evidence>
<dbReference type="Pfam" id="PF02706">
    <property type="entry name" value="Wzz"/>
    <property type="match status" value="1"/>
</dbReference>
<sequence length="772" mass="82699">MLNPDRIPTAPLPKAGDAAFALLDVTALLGIVRRRRGLILAVTALFTLLALVFVLTTTPLYTAEADILIDNRSAFQLENGASATNNGASTLLSIGMDTSSVDSQVEILKSERIAGIVLRKLNLVDDPEFRTPGNILGSGLVLARRAVAAVIGPPEVVPVLPGGIPRDVMEEFQDRLEVKRSALTYVLSVSFRARSRERAALIANAMTDAYLTDQLQSKYEATRRASVWLQDRIQEMRAAALTTDRAVQDFKAKNNIVSAGIGPGGTMRLLNEQQLGDMSFQLVNARAATAEAEAKYRRLQAVVNAGDPDAAPADLLNSEVYNDLRQRAITASKRLAEVAPRLGDDHPAVANLRTEEQNIRRLLLAELTRALQGFRSAVDMARAREQTLSNGLAEITGETAVSNTAQVQLRELEREASSNKTIYESFLERYKSALQRESFPVTEARILSEASPPRLKSHPKSLLILILGAIGGLAVGTATALLKEMTDGVFRTPQQLEASLDLPCLGVLPRVTRLRGRSRPRADLSLPPGAKLIPEDIGALRYAVDEPFTRFAETLRAIKVAAGAASTVGEVKILSMVSAVPGEGKSMVAMNLAQLLAHAGKDILLIDADLRSPTLSEIVAPGCLSGLAEVLENKASLSDVLLTDPITGLRVLPALKSANPHTSEIVGSEAMRQLLQHVSGQFDFVIVDLPPLVPIVDVRAVAPAIDAFVFVARAGETPIVTATNALGGASAVGERLIGSVLNDVNLKTLRHQGAASDRTYAATPAYRAYVVD</sequence>
<feature type="domain" description="Tyrosine-protein kinase G-rich" evidence="19">
    <location>
        <begin position="404"/>
        <end position="485"/>
    </location>
</feature>
<dbReference type="PANTHER" id="PTHR32309">
    <property type="entry name" value="TYROSINE-PROTEIN KINASE"/>
    <property type="match status" value="1"/>
</dbReference>
<dbReference type="EMBL" id="FOPM01000003">
    <property type="protein sequence ID" value="SFG45410.1"/>
    <property type="molecule type" value="Genomic_DNA"/>
</dbReference>
<evidence type="ECO:0000256" key="10">
    <source>
        <dbReference type="ARBA" id="ARBA00022777"/>
    </source>
</evidence>
<evidence type="ECO:0000256" key="16">
    <source>
        <dbReference type="SAM" id="Phobius"/>
    </source>
</evidence>
<feature type="domain" description="AAA" evidence="18">
    <location>
        <begin position="572"/>
        <end position="702"/>
    </location>
</feature>
<evidence type="ECO:0000259" key="19">
    <source>
        <dbReference type="Pfam" id="PF13807"/>
    </source>
</evidence>
<feature type="domain" description="Polysaccharide chain length determinant N-terminal" evidence="17">
    <location>
        <begin position="23"/>
        <end position="121"/>
    </location>
</feature>
<keyword evidence="13 16" id="KW-0472">Membrane</keyword>
<evidence type="ECO:0000256" key="15">
    <source>
        <dbReference type="ARBA" id="ARBA00051245"/>
    </source>
</evidence>
<evidence type="ECO:0000256" key="8">
    <source>
        <dbReference type="ARBA" id="ARBA00022692"/>
    </source>
</evidence>
<dbReference type="OrthoDB" id="230260at2"/>
<reference evidence="21" key="1">
    <citation type="submission" date="2016-10" db="EMBL/GenBank/DDBJ databases">
        <authorList>
            <person name="Varghese N."/>
            <person name="Submissions S."/>
        </authorList>
    </citation>
    <scope>NUCLEOTIDE SEQUENCE [LARGE SCALE GENOMIC DNA]</scope>
    <source>
        <strain evidence="21">Gh-105</strain>
    </source>
</reference>
<evidence type="ECO:0000256" key="2">
    <source>
        <dbReference type="ARBA" id="ARBA00007316"/>
    </source>
</evidence>
<keyword evidence="7" id="KW-0808">Transferase</keyword>
<dbReference type="RefSeq" id="WP_091969309.1">
    <property type="nucleotide sequence ID" value="NZ_FOPM01000003.1"/>
</dbReference>
<dbReference type="Gene3D" id="3.40.50.300">
    <property type="entry name" value="P-loop containing nucleotide triphosphate hydrolases"/>
    <property type="match status" value="1"/>
</dbReference>
<dbReference type="CDD" id="cd05387">
    <property type="entry name" value="BY-kinase"/>
    <property type="match status" value="1"/>
</dbReference>
<evidence type="ECO:0000256" key="12">
    <source>
        <dbReference type="ARBA" id="ARBA00022989"/>
    </source>
</evidence>
<accession>A0A1I2RY41</accession>
<keyword evidence="12 16" id="KW-1133">Transmembrane helix</keyword>
<dbReference type="SUPFAM" id="SSF52540">
    <property type="entry name" value="P-loop containing nucleoside triphosphate hydrolases"/>
    <property type="match status" value="1"/>
</dbReference>
<evidence type="ECO:0000256" key="14">
    <source>
        <dbReference type="ARBA" id="ARBA00023137"/>
    </source>
</evidence>
<evidence type="ECO:0000256" key="6">
    <source>
        <dbReference type="ARBA" id="ARBA00022519"/>
    </source>
</evidence>
<keyword evidence="21" id="KW-1185">Reference proteome</keyword>
<dbReference type="NCBIfam" id="TIGR01007">
    <property type="entry name" value="eps_fam"/>
    <property type="match status" value="1"/>
</dbReference>
<keyword evidence="6" id="KW-0997">Cell inner membrane</keyword>
<dbReference type="InterPro" id="IPR005702">
    <property type="entry name" value="Wzc-like_C"/>
</dbReference>
<keyword evidence="5" id="KW-1003">Cell membrane</keyword>
<dbReference type="Proteomes" id="UP000199229">
    <property type="component" value="Unassembled WGS sequence"/>
</dbReference>
<evidence type="ECO:0000256" key="4">
    <source>
        <dbReference type="ARBA" id="ARBA00011903"/>
    </source>
</evidence>
<dbReference type="EC" id="2.7.10.2" evidence="4"/>
<dbReference type="PANTHER" id="PTHR32309:SF13">
    <property type="entry name" value="FERRIC ENTEROBACTIN TRANSPORT PROTEIN FEPE"/>
    <property type="match status" value="1"/>
</dbReference>
<evidence type="ECO:0000256" key="1">
    <source>
        <dbReference type="ARBA" id="ARBA00004429"/>
    </source>
</evidence>
<dbReference type="GO" id="GO:0005524">
    <property type="term" value="F:ATP binding"/>
    <property type="evidence" value="ECO:0007669"/>
    <property type="project" value="UniProtKB-KW"/>
</dbReference>
<keyword evidence="9" id="KW-0547">Nucleotide-binding</keyword>
<evidence type="ECO:0000256" key="7">
    <source>
        <dbReference type="ARBA" id="ARBA00022679"/>
    </source>
</evidence>
<proteinExistence type="inferred from homology"/>
<feature type="transmembrane region" description="Helical" evidence="16">
    <location>
        <begin position="12"/>
        <end position="31"/>
    </location>
</feature>
<evidence type="ECO:0000256" key="9">
    <source>
        <dbReference type="ARBA" id="ARBA00022741"/>
    </source>
</evidence>
<dbReference type="GO" id="GO:0004715">
    <property type="term" value="F:non-membrane spanning protein tyrosine kinase activity"/>
    <property type="evidence" value="ECO:0007669"/>
    <property type="project" value="UniProtKB-EC"/>
</dbReference>
<evidence type="ECO:0000256" key="13">
    <source>
        <dbReference type="ARBA" id="ARBA00023136"/>
    </source>
</evidence>
<evidence type="ECO:0000259" key="17">
    <source>
        <dbReference type="Pfam" id="PF02706"/>
    </source>
</evidence>
<feature type="transmembrane region" description="Helical" evidence="16">
    <location>
        <begin position="38"/>
        <end position="61"/>
    </location>
</feature>
<dbReference type="InterPro" id="IPR003856">
    <property type="entry name" value="LPS_length_determ_N"/>
</dbReference>
<evidence type="ECO:0000256" key="5">
    <source>
        <dbReference type="ARBA" id="ARBA00022475"/>
    </source>
</evidence>